<evidence type="ECO:0000313" key="1">
    <source>
        <dbReference type="EMBL" id="NBN78880.1"/>
    </source>
</evidence>
<dbReference type="InterPro" id="IPR036465">
    <property type="entry name" value="vWFA_dom_sf"/>
</dbReference>
<dbReference type="Pfam" id="PF06707">
    <property type="entry name" value="DUF1194"/>
    <property type="match status" value="1"/>
</dbReference>
<name>A0A7X5F4Y8_9HYPH</name>
<protein>
    <submittedName>
        <fullName evidence="1">DUF1194 domain-containing protein</fullName>
    </submittedName>
</protein>
<dbReference type="Proteomes" id="UP000586722">
    <property type="component" value="Unassembled WGS sequence"/>
</dbReference>
<dbReference type="InterPro" id="IPR010607">
    <property type="entry name" value="DUF1194"/>
</dbReference>
<comment type="caution">
    <text evidence="1">The sequence shown here is derived from an EMBL/GenBank/DDBJ whole genome shotgun (WGS) entry which is preliminary data.</text>
</comment>
<reference evidence="2" key="1">
    <citation type="submission" date="2020-01" db="EMBL/GenBank/DDBJ databases">
        <authorList>
            <person name="Fang Y."/>
            <person name="Sun R."/>
            <person name="Nie L."/>
            <person name="He J."/>
            <person name="Hao L."/>
            <person name="Wang L."/>
            <person name="Su S."/>
            <person name="Lv E."/>
            <person name="Zhang Z."/>
            <person name="Xie R."/>
            <person name="Liu H."/>
        </authorList>
    </citation>
    <scope>NUCLEOTIDE SEQUENCE [LARGE SCALE GENOMIC DNA]</scope>
    <source>
        <strain evidence="2">XCT-53</strain>
    </source>
</reference>
<keyword evidence="2" id="KW-1185">Reference proteome</keyword>
<proteinExistence type="predicted"/>
<sequence>MGQGALMPQAALAQTEVDLELILLADATGSIDDDEIRFQRQGYAEAIVDPAVLSAITGNMIGRIAVAYAEWAGPGSQDMVVDWTIIDGPDSAAAFAAALTEGRPRQAYGRNAIGSALLYGKAQLETNAFQGMRKVIDLSADSAGNWGGPAITVARDEVVKAGIIINGLAVLCRSCSGRPSSYDLEAAFGELIIGGPGSFVVSAENAQSFAAAVRRKLILEIAGDVPAGRLARVTGPDRAAGLTPPAR</sequence>
<evidence type="ECO:0000313" key="2">
    <source>
        <dbReference type="Proteomes" id="UP000586722"/>
    </source>
</evidence>
<gene>
    <name evidence="1" type="ORF">GWI72_11440</name>
</gene>
<organism evidence="1 2">
    <name type="scientific">Pannonibacter tanglangensis</name>
    <dbReference type="NCBI Taxonomy" id="2750084"/>
    <lineage>
        <taxon>Bacteria</taxon>
        <taxon>Pseudomonadati</taxon>
        <taxon>Pseudomonadota</taxon>
        <taxon>Alphaproteobacteria</taxon>
        <taxon>Hyphomicrobiales</taxon>
        <taxon>Stappiaceae</taxon>
        <taxon>Pannonibacter</taxon>
    </lineage>
</organism>
<dbReference type="EMBL" id="JAABLQ010000001">
    <property type="protein sequence ID" value="NBN78880.1"/>
    <property type="molecule type" value="Genomic_DNA"/>
</dbReference>
<accession>A0A7X5F4Y8</accession>
<dbReference type="AlphaFoldDB" id="A0A7X5F4Y8"/>
<dbReference type="SUPFAM" id="SSF53300">
    <property type="entry name" value="vWA-like"/>
    <property type="match status" value="1"/>
</dbReference>